<evidence type="ECO:0000313" key="2">
    <source>
        <dbReference type="EMBL" id="OSX68325.1"/>
    </source>
</evidence>
<feature type="compositionally biased region" description="Basic and acidic residues" evidence="1">
    <location>
        <begin position="268"/>
        <end position="289"/>
    </location>
</feature>
<feature type="non-terminal residue" evidence="2">
    <location>
        <position position="331"/>
    </location>
</feature>
<feature type="compositionally biased region" description="Basic and acidic residues" evidence="1">
    <location>
        <begin position="142"/>
        <end position="153"/>
    </location>
</feature>
<dbReference type="EMBL" id="KV920726">
    <property type="protein sequence ID" value="OSX68325.1"/>
    <property type="molecule type" value="Genomic_DNA"/>
</dbReference>
<protein>
    <submittedName>
        <fullName evidence="2">Uncharacterized protein</fullName>
    </submittedName>
</protein>
<keyword evidence="3" id="KW-1185">Reference proteome</keyword>
<feature type="region of interest" description="Disordered" evidence="1">
    <location>
        <begin position="1"/>
        <end position="331"/>
    </location>
</feature>
<evidence type="ECO:0000313" key="3">
    <source>
        <dbReference type="Proteomes" id="UP000218209"/>
    </source>
</evidence>
<feature type="compositionally biased region" description="Basic and acidic residues" evidence="1">
    <location>
        <begin position="88"/>
        <end position="130"/>
    </location>
</feature>
<sequence>DLDEAAPPRGCVDQLQRRHANPPGNEHNHLVAAARHIHRRPPVGPLHPHAGAEAVGARGRRGGGGERPRPPPQWPHVDGDGVVGGRGGEGKRVHAEPRHGRDVEEHPLAAPEAERLAARKRNAHDARGEGGEDGFGGGGAVAEERLVGGAEEHPIDDDEREAARDGARAVEGAGHARRGGQQDVAAEPRRKPPGAQGDDRRERRRAHTHEEHKARRVEAVVGHGGAPPPADVAHVDAHVDEAQRQRDADHDRVPAEGALVGHPKQYRRRVEVPRSERVHKQHGNGRDRAAPGAVVLDGHRRAGGGGGERGADERLPGGHAERHDRRQRPVA</sequence>
<organism evidence="2 3">
    <name type="scientific">Porphyra umbilicalis</name>
    <name type="common">Purple laver</name>
    <name type="synonym">Red alga</name>
    <dbReference type="NCBI Taxonomy" id="2786"/>
    <lineage>
        <taxon>Eukaryota</taxon>
        <taxon>Rhodophyta</taxon>
        <taxon>Bangiophyceae</taxon>
        <taxon>Bangiales</taxon>
        <taxon>Bangiaceae</taxon>
        <taxon>Porphyra</taxon>
    </lineage>
</organism>
<dbReference type="AlphaFoldDB" id="A0A1X6NI85"/>
<gene>
    <name evidence="2" type="ORF">BU14_3006s0001</name>
</gene>
<proteinExistence type="predicted"/>
<feature type="non-terminal residue" evidence="2">
    <location>
        <position position="1"/>
    </location>
</feature>
<accession>A0A1X6NI85</accession>
<feature type="compositionally biased region" description="Basic and acidic residues" evidence="1">
    <location>
        <begin position="233"/>
        <end position="254"/>
    </location>
</feature>
<dbReference type="Proteomes" id="UP000218209">
    <property type="component" value="Unassembled WGS sequence"/>
</dbReference>
<name>A0A1X6NI85_PORUM</name>
<feature type="compositionally biased region" description="Basic and acidic residues" evidence="1">
    <location>
        <begin position="208"/>
        <end position="218"/>
    </location>
</feature>
<feature type="compositionally biased region" description="Basic and acidic residues" evidence="1">
    <location>
        <begin position="309"/>
        <end position="324"/>
    </location>
</feature>
<reference evidence="2 3" key="1">
    <citation type="submission" date="2017-03" db="EMBL/GenBank/DDBJ databases">
        <title>WGS assembly of Porphyra umbilicalis.</title>
        <authorList>
            <person name="Brawley S.H."/>
            <person name="Blouin N.A."/>
            <person name="Ficko-Blean E."/>
            <person name="Wheeler G.L."/>
            <person name="Lohr M."/>
            <person name="Goodson H.V."/>
            <person name="Jenkins J.W."/>
            <person name="Blaby-Haas C.E."/>
            <person name="Helliwell K.E."/>
            <person name="Chan C."/>
            <person name="Marriage T."/>
            <person name="Bhattacharya D."/>
            <person name="Klein A.S."/>
            <person name="Badis Y."/>
            <person name="Brodie J."/>
            <person name="Cao Y."/>
            <person name="Collen J."/>
            <person name="Dittami S.M."/>
            <person name="Gachon C.M."/>
            <person name="Green B.R."/>
            <person name="Karpowicz S."/>
            <person name="Kim J.W."/>
            <person name="Kudahl U."/>
            <person name="Lin S."/>
            <person name="Michel G."/>
            <person name="Mittag M."/>
            <person name="Olson B.J."/>
            <person name="Pangilinan J."/>
            <person name="Peng Y."/>
            <person name="Qiu H."/>
            <person name="Shu S."/>
            <person name="Singer J.T."/>
            <person name="Smith A.G."/>
            <person name="Sprecher B.N."/>
            <person name="Wagner V."/>
            <person name="Wang W."/>
            <person name="Wang Z.-Y."/>
            <person name="Yan J."/>
            <person name="Yarish C."/>
            <person name="Zoeuner-Riek S."/>
            <person name="Zhuang Y."/>
            <person name="Zou Y."/>
            <person name="Lindquist E.A."/>
            <person name="Grimwood J."/>
            <person name="Barry K."/>
            <person name="Rokhsar D.S."/>
            <person name="Schmutz J."/>
            <person name="Stiller J.W."/>
            <person name="Grossman A.R."/>
            <person name="Prochnik S.E."/>
        </authorList>
    </citation>
    <scope>NUCLEOTIDE SEQUENCE [LARGE SCALE GENOMIC DNA]</scope>
    <source>
        <strain evidence="2">4086291</strain>
    </source>
</reference>
<evidence type="ECO:0000256" key="1">
    <source>
        <dbReference type="SAM" id="MobiDB-lite"/>
    </source>
</evidence>